<dbReference type="InterPro" id="IPR040410">
    <property type="entry name" value="UPF0658_Golgi"/>
</dbReference>
<feature type="transmembrane region" description="Helical" evidence="2">
    <location>
        <begin position="396"/>
        <end position="420"/>
    </location>
</feature>
<gene>
    <name evidence="3" type="ORF">BASA50_005266</name>
</gene>
<keyword evidence="2" id="KW-1133">Transmembrane helix</keyword>
<keyword evidence="2" id="KW-0812">Transmembrane</keyword>
<feature type="transmembrane region" description="Helical" evidence="2">
    <location>
        <begin position="334"/>
        <end position="358"/>
    </location>
</feature>
<evidence type="ECO:0000313" key="3">
    <source>
        <dbReference type="EMBL" id="KAH6596224.1"/>
    </source>
</evidence>
<feature type="transmembrane region" description="Helical" evidence="2">
    <location>
        <begin position="121"/>
        <end position="139"/>
    </location>
</feature>
<dbReference type="PANTHER" id="PTHR34391">
    <property type="entry name" value="UPF0658 GOLGI APPARATUS MEMBRANE PROTEIN C1952.10C-RELATED"/>
    <property type="match status" value="1"/>
</dbReference>
<dbReference type="PANTHER" id="PTHR34391:SF1">
    <property type="entry name" value="UPF0658 GOLGI APPARATUS MEMBRANE PROTEIN C1952.10C-RELATED"/>
    <property type="match status" value="1"/>
</dbReference>
<feature type="transmembrane region" description="Helical" evidence="2">
    <location>
        <begin position="364"/>
        <end position="384"/>
    </location>
</feature>
<proteinExistence type="predicted"/>
<dbReference type="EMBL" id="JAFCIX010000242">
    <property type="protein sequence ID" value="KAH6596224.1"/>
    <property type="molecule type" value="Genomic_DNA"/>
</dbReference>
<evidence type="ECO:0000313" key="4">
    <source>
        <dbReference type="Proteomes" id="UP001648503"/>
    </source>
</evidence>
<comment type="caution">
    <text evidence="3">The sequence shown here is derived from an EMBL/GenBank/DDBJ whole genome shotgun (WGS) entry which is preliminary data.</text>
</comment>
<name>A0ABQ8FD51_9FUNG</name>
<feature type="transmembrane region" description="Helical" evidence="2">
    <location>
        <begin position="270"/>
        <end position="297"/>
    </location>
</feature>
<feature type="transmembrane region" description="Helical" evidence="2">
    <location>
        <begin position="54"/>
        <end position="77"/>
    </location>
</feature>
<feature type="transmembrane region" description="Helical" evidence="2">
    <location>
        <begin position="220"/>
        <end position="241"/>
    </location>
</feature>
<reference evidence="3 4" key="1">
    <citation type="submission" date="2021-02" db="EMBL/GenBank/DDBJ databases">
        <title>Variation within the Batrachochytrium salamandrivorans European outbreak.</title>
        <authorList>
            <person name="Kelly M."/>
            <person name="Pasmans F."/>
            <person name="Shea T.P."/>
            <person name="Munoz J.F."/>
            <person name="Carranza S."/>
            <person name="Cuomo C.A."/>
            <person name="Martel A."/>
        </authorList>
    </citation>
    <scope>NUCLEOTIDE SEQUENCE [LARGE SCALE GENOMIC DNA]</scope>
    <source>
        <strain evidence="3 4">AMFP18/2</strain>
    </source>
</reference>
<evidence type="ECO:0000256" key="1">
    <source>
        <dbReference type="SAM" id="MobiDB-lite"/>
    </source>
</evidence>
<evidence type="ECO:0000256" key="2">
    <source>
        <dbReference type="SAM" id="Phobius"/>
    </source>
</evidence>
<keyword evidence="2" id="KW-0472">Membrane</keyword>
<evidence type="ECO:0008006" key="5">
    <source>
        <dbReference type="Google" id="ProtNLM"/>
    </source>
</evidence>
<accession>A0ABQ8FD51</accession>
<protein>
    <recommendedName>
        <fullName evidence="5">TRP C-terminal domain-containing protein</fullName>
    </recommendedName>
</protein>
<keyword evidence="4" id="KW-1185">Reference proteome</keyword>
<organism evidence="3 4">
    <name type="scientific">Batrachochytrium salamandrivorans</name>
    <dbReference type="NCBI Taxonomy" id="1357716"/>
    <lineage>
        <taxon>Eukaryota</taxon>
        <taxon>Fungi</taxon>
        <taxon>Fungi incertae sedis</taxon>
        <taxon>Chytridiomycota</taxon>
        <taxon>Chytridiomycota incertae sedis</taxon>
        <taxon>Chytridiomycetes</taxon>
        <taxon>Rhizophydiales</taxon>
        <taxon>Rhizophydiales incertae sedis</taxon>
        <taxon>Batrachochytrium</taxon>
    </lineage>
</organism>
<feature type="compositionally biased region" description="Low complexity" evidence="1">
    <location>
        <begin position="1"/>
        <end position="21"/>
    </location>
</feature>
<dbReference type="Proteomes" id="UP001648503">
    <property type="component" value="Unassembled WGS sequence"/>
</dbReference>
<sequence length="527" mass="57759">MPGAPAIPAAPATHATPSRSPRLMNRPLARIDTTVSIAVSTAISSANWPKLTVGLSFIQAILMTVLQDILIISLLGFTNAVFTTTTSGFSPYIAVYQGLLIIALFFQLLGSLDAYLLRNSMQVIAVGGFQALIIMYSCAQIVQMYSFRQCVNDYRAIGMSDMNNLTQAAAIWDLEQGGCPFRTINRVNSTFYFTIGDPTTATPRDISIAMSKNMSTIHTSISISYAILVLMLLFTVIGAFISQKTIEIYGWSVFYSHGADLAKREILRRYHLFIVLLKLNVYFSAGIVLQMFSALYFSQTVQTTMSTIPGDVGSAIAPATNETMISQQASARRIVFCIASAIVLFVAVLYYFFGYYGIQRGSRLFMILFFIVMACNMSAVTFAFSEAVFNDLYRVIRLWFSLFVVIQFILNVFTIISAVICMRDFDSGLPEIAKSLGAIKISSSAHLPSMVLSRNKDQLDTPSLIPQTSSPLSMNGVVNSDPTTALTISNETSHTATDSLPEELVAVTTATCERVSISPERHPVSID</sequence>
<feature type="region of interest" description="Disordered" evidence="1">
    <location>
        <begin position="1"/>
        <end position="22"/>
    </location>
</feature>
<feature type="transmembrane region" description="Helical" evidence="2">
    <location>
        <begin position="89"/>
        <end position="109"/>
    </location>
</feature>